<dbReference type="EMBL" id="WMBQ01000002">
    <property type="protein sequence ID" value="MTD95289.1"/>
    <property type="molecule type" value="Genomic_DNA"/>
</dbReference>
<dbReference type="SUPFAM" id="SSF56925">
    <property type="entry name" value="OMPA-like"/>
    <property type="match status" value="1"/>
</dbReference>
<evidence type="ECO:0000256" key="6">
    <source>
        <dbReference type="SAM" id="SignalP"/>
    </source>
</evidence>
<dbReference type="RefSeq" id="WP_154739851.1">
    <property type="nucleotide sequence ID" value="NZ_WMBQ01000002.1"/>
</dbReference>
<comment type="subcellular location">
    <subcellularLocation>
        <location evidence="1">Cell outer membrane</location>
    </subcellularLocation>
</comment>
<evidence type="ECO:0000256" key="4">
    <source>
        <dbReference type="ARBA" id="ARBA00023237"/>
    </source>
</evidence>
<protein>
    <submittedName>
        <fullName evidence="8">Outer membrane beta-barrel protein</fullName>
    </submittedName>
</protein>
<dbReference type="InterPro" id="IPR051692">
    <property type="entry name" value="OMP-like"/>
</dbReference>
<dbReference type="GO" id="GO:0009279">
    <property type="term" value="C:cell outer membrane"/>
    <property type="evidence" value="ECO:0007669"/>
    <property type="project" value="UniProtKB-SubCell"/>
</dbReference>
<dbReference type="Pfam" id="PF13505">
    <property type="entry name" value="OMP_b-brl"/>
    <property type="match status" value="1"/>
</dbReference>
<accession>A0A6I3KLH8</accession>
<feature type="signal peptide" evidence="6">
    <location>
        <begin position="1"/>
        <end position="20"/>
    </location>
</feature>
<reference evidence="8 9" key="1">
    <citation type="submission" date="2019-11" db="EMBL/GenBank/DDBJ databases">
        <title>Identification of a novel strain.</title>
        <authorList>
            <person name="Xu Q."/>
            <person name="Wang G."/>
        </authorList>
    </citation>
    <scope>NUCLEOTIDE SEQUENCE [LARGE SCALE GENOMIC DNA]</scope>
    <source>
        <strain evidence="9">xq</strain>
    </source>
</reference>
<dbReference type="InterPro" id="IPR011250">
    <property type="entry name" value="OMP/PagP_B-barrel"/>
</dbReference>
<gene>
    <name evidence="8" type="ORF">GIW81_13200</name>
</gene>
<keyword evidence="9" id="KW-1185">Reference proteome</keyword>
<dbReference type="PANTHER" id="PTHR34001:SF3">
    <property type="entry name" value="BLL7405 PROTEIN"/>
    <property type="match status" value="1"/>
</dbReference>
<dbReference type="Proteomes" id="UP000440694">
    <property type="component" value="Unassembled WGS sequence"/>
</dbReference>
<feature type="chain" id="PRO_5026271912" evidence="6">
    <location>
        <begin position="21"/>
        <end position="231"/>
    </location>
</feature>
<dbReference type="AlphaFoldDB" id="A0A6I3KLH8"/>
<evidence type="ECO:0000259" key="7">
    <source>
        <dbReference type="Pfam" id="PF13505"/>
    </source>
</evidence>
<feature type="domain" description="Outer membrane protein beta-barrel" evidence="7">
    <location>
        <begin position="45"/>
        <end position="231"/>
    </location>
</feature>
<keyword evidence="2 6" id="KW-0732">Signal</keyword>
<evidence type="ECO:0000256" key="1">
    <source>
        <dbReference type="ARBA" id="ARBA00004442"/>
    </source>
</evidence>
<comment type="caution">
    <text evidence="8">The sequence shown here is derived from an EMBL/GenBank/DDBJ whole genome shotgun (WGS) entry which is preliminary data.</text>
</comment>
<keyword evidence="3" id="KW-0472">Membrane</keyword>
<keyword evidence="4" id="KW-0998">Cell outer membrane</keyword>
<evidence type="ECO:0000256" key="2">
    <source>
        <dbReference type="ARBA" id="ARBA00022729"/>
    </source>
</evidence>
<organism evidence="8 9">
    <name type="scientific">Hyphomicrobium album</name>
    <dbReference type="NCBI Taxonomy" id="2665159"/>
    <lineage>
        <taxon>Bacteria</taxon>
        <taxon>Pseudomonadati</taxon>
        <taxon>Pseudomonadota</taxon>
        <taxon>Alphaproteobacteria</taxon>
        <taxon>Hyphomicrobiales</taxon>
        <taxon>Hyphomicrobiaceae</taxon>
        <taxon>Hyphomicrobium</taxon>
    </lineage>
</organism>
<name>A0A6I3KLH8_9HYPH</name>
<proteinExistence type="inferred from homology"/>
<evidence type="ECO:0000313" key="9">
    <source>
        <dbReference type="Proteomes" id="UP000440694"/>
    </source>
</evidence>
<evidence type="ECO:0000256" key="3">
    <source>
        <dbReference type="ARBA" id="ARBA00023136"/>
    </source>
</evidence>
<dbReference type="InterPro" id="IPR027385">
    <property type="entry name" value="Beta-barrel_OMP"/>
</dbReference>
<sequence length="231" mass="24123">MKKILLAGIAAGACASNALAADLGPYRPPPPVEPIYEPVRSGPYNWQGLYLGVNAGYGWGNDNGASYNGFGGGSGALNADGWFGGGQIGYNAQFNALVLGLEADLQGADISDTTALSGGLSQVTTDIEYFSTLRGRVGFAAGPALLYVTGGWAFADLSQSLTAPGASFSSSDWESGYTVGGGIEWAFAPNWSLKSEYLYVDLGEQTYSSPAGTYTTQTDFHTARVGLNYRF</sequence>
<evidence type="ECO:0000256" key="5">
    <source>
        <dbReference type="ARBA" id="ARBA00038306"/>
    </source>
</evidence>
<evidence type="ECO:0000313" key="8">
    <source>
        <dbReference type="EMBL" id="MTD95289.1"/>
    </source>
</evidence>
<dbReference type="PANTHER" id="PTHR34001">
    <property type="entry name" value="BLL7405 PROTEIN"/>
    <property type="match status" value="1"/>
</dbReference>
<comment type="similarity">
    <text evidence="5">Belongs to the Omp25/RopB family.</text>
</comment>
<dbReference type="Gene3D" id="2.40.160.20">
    <property type="match status" value="1"/>
</dbReference>